<comment type="caution">
    <text evidence="1">The sequence shown here is derived from an EMBL/GenBank/DDBJ whole genome shotgun (WGS) entry which is preliminary data.</text>
</comment>
<name>A0A2I0HU91_PUNGR</name>
<reference evidence="1 2" key="1">
    <citation type="submission" date="2017-11" db="EMBL/GenBank/DDBJ databases">
        <title>De-novo sequencing of pomegranate (Punica granatum L.) genome.</title>
        <authorList>
            <person name="Akparov Z."/>
            <person name="Amiraslanov A."/>
            <person name="Hajiyeva S."/>
            <person name="Abbasov M."/>
            <person name="Kaur K."/>
            <person name="Hamwieh A."/>
            <person name="Solovyev V."/>
            <person name="Salamov A."/>
            <person name="Braich B."/>
            <person name="Kosarev P."/>
            <person name="Mahmoud A."/>
            <person name="Hajiyev E."/>
            <person name="Babayeva S."/>
            <person name="Izzatullayeva V."/>
            <person name="Mammadov A."/>
            <person name="Mammadov A."/>
            <person name="Sharifova S."/>
            <person name="Ojaghi J."/>
            <person name="Eynullazada K."/>
            <person name="Bayramov B."/>
            <person name="Abdulazimova A."/>
            <person name="Shahmuradov I."/>
        </authorList>
    </citation>
    <scope>NUCLEOTIDE SEQUENCE [LARGE SCALE GENOMIC DNA]</scope>
    <source>
        <strain evidence="2">cv. AG2017</strain>
        <tissue evidence="1">Leaf</tissue>
    </source>
</reference>
<organism evidence="1 2">
    <name type="scientific">Punica granatum</name>
    <name type="common">Pomegranate</name>
    <dbReference type="NCBI Taxonomy" id="22663"/>
    <lineage>
        <taxon>Eukaryota</taxon>
        <taxon>Viridiplantae</taxon>
        <taxon>Streptophyta</taxon>
        <taxon>Embryophyta</taxon>
        <taxon>Tracheophyta</taxon>
        <taxon>Spermatophyta</taxon>
        <taxon>Magnoliopsida</taxon>
        <taxon>eudicotyledons</taxon>
        <taxon>Gunneridae</taxon>
        <taxon>Pentapetalae</taxon>
        <taxon>rosids</taxon>
        <taxon>malvids</taxon>
        <taxon>Myrtales</taxon>
        <taxon>Lythraceae</taxon>
        <taxon>Punica</taxon>
    </lineage>
</organism>
<gene>
    <name evidence="1" type="ORF">CRG98_044334</name>
</gene>
<dbReference type="Proteomes" id="UP000233551">
    <property type="component" value="Unassembled WGS sequence"/>
</dbReference>
<dbReference type="EMBL" id="PGOL01005405">
    <property type="protein sequence ID" value="PKI35271.1"/>
    <property type="molecule type" value="Genomic_DNA"/>
</dbReference>
<sequence length="106" mass="11570">MASTKQALAGVRSCREFPSNARCQNSVGIRNNHFMYRVGICYTLLVKLVAWVRVGVGQTPHVIITDFIEAVELLPLSTGLGFRTPVVRDASDLLRGLDLLVAKLGS</sequence>
<proteinExistence type="predicted"/>
<protein>
    <submittedName>
        <fullName evidence="1">Uncharacterized protein</fullName>
    </submittedName>
</protein>
<accession>A0A2I0HU91</accession>
<dbReference type="AlphaFoldDB" id="A0A2I0HU91"/>
<keyword evidence="2" id="KW-1185">Reference proteome</keyword>
<evidence type="ECO:0000313" key="1">
    <source>
        <dbReference type="EMBL" id="PKI35271.1"/>
    </source>
</evidence>
<evidence type="ECO:0000313" key="2">
    <source>
        <dbReference type="Proteomes" id="UP000233551"/>
    </source>
</evidence>